<gene>
    <name evidence="2" type="ORF">A3F97_01210</name>
</gene>
<evidence type="ECO:0000313" key="3">
    <source>
        <dbReference type="Proteomes" id="UP000176826"/>
    </source>
</evidence>
<accession>A0A1F6YA58</accession>
<dbReference type="AlphaFoldDB" id="A0A1F6YA58"/>
<feature type="region of interest" description="Disordered" evidence="1">
    <location>
        <begin position="45"/>
        <end position="67"/>
    </location>
</feature>
<protein>
    <submittedName>
        <fullName evidence="2">Uncharacterized protein</fullName>
    </submittedName>
</protein>
<sequence>MGAGKPPRVAEPAPDGECVMKSVRLLGAVIVTALSILTGACGANTPTAPTQDSPATQPPTDQPPAQVSQAQIAWNVLPQEVKDYLLLPGNLGEMADGSRSIRRAAGERKFWTDPAVGSNLTVELWSWHEAIPNLTLTVVTSRVEADTILQYSVKVNANGRCAWMESADVKGFTFFGASVVLAFGAAECRNIDKPMVTAHEVGHTIGLIKHTPESWQDIMSEKNPTFRMSQNLGMAIGFMWSFPPGTTIKP</sequence>
<dbReference type="EMBL" id="MFVT01000027">
    <property type="protein sequence ID" value="OGJ03245.1"/>
    <property type="molecule type" value="Genomic_DNA"/>
</dbReference>
<dbReference type="SUPFAM" id="SSF55486">
    <property type="entry name" value="Metalloproteases ('zincins'), catalytic domain"/>
    <property type="match status" value="1"/>
</dbReference>
<organism evidence="2 3">
    <name type="scientific">Candidatus Nomurabacteria bacterium RIFCSPLOWO2_12_FULL_41_10</name>
    <dbReference type="NCBI Taxonomy" id="1801795"/>
    <lineage>
        <taxon>Bacteria</taxon>
        <taxon>Candidatus Nomuraibacteriota</taxon>
    </lineage>
</organism>
<evidence type="ECO:0000313" key="2">
    <source>
        <dbReference type="EMBL" id="OGJ03245.1"/>
    </source>
</evidence>
<reference evidence="2 3" key="1">
    <citation type="journal article" date="2016" name="Nat. Commun.">
        <title>Thousands of microbial genomes shed light on interconnected biogeochemical processes in an aquifer system.</title>
        <authorList>
            <person name="Anantharaman K."/>
            <person name="Brown C.T."/>
            <person name="Hug L.A."/>
            <person name="Sharon I."/>
            <person name="Castelle C.J."/>
            <person name="Probst A.J."/>
            <person name="Thomas B.C."/>
            <person name="Singh A."/>
            <person name="Wilkins M.J."/>
            <person name="Karaoz U."/>
            <person name="Brodie E.L."/>
            <person name="Williams K.H."/>
            <person name="Hubbard S.S."/>
            <person name="Banfield J.F."/>
        </authorList>
    </citation>
    <scope>NUCLEOTIDE SEQUENCE [LARGE SCALE GENOMIC DNA]</scope>
</reference>
<name>A0A1F6YA58_9BACT</name>
<comment type="caution">
    <text evidence="2">The sequence shown here is derived from an EMBL/GenBank/DDBJ whole genome shotgun (WGS) entry which is preliminary data.</text>
</comment>
<evidence type="ECO:0000256" key="1">
    <source>
        <dbReference type="SAM" id="MobiDB-lite"/>
    </source>
</evidence>
<dbReference type="Proteomes" id="UP000176826">
    <property type="component" value="Unassembled WGS sequence"/>
</dbReference>
<feature type="compositionally biased region" description="Low complexity" evidence="1">
    <location>
        <begin position="45"/>
        <end position="55"/>
    </location>
</feature>
<proteinExistence type="predicted"/>